<sequence length="252" mass="28642">MTDAWLDDPLADWLKDATTTLHRKTTDTVGVQRNSRRKLPGEGPEGSPAKSTPMKFHDHRSFHHWKYARPERFEEEGEVNKLLPFGLGRKDCPRENLTQHTFKKPKRHVSTMTRPYLGLRHGTIDDLAHLASAPTPLRGPRPIQFVTTLQFCVLAIDILHDDTSCKFSLVKIPSSIRTFHGFHIGEKSLRGKTPRFTRHGSIGGAFKDLYSSHLLLLLPKLSGLIYIKPNFIELLSLCFKIVVHQVICLDPL</sequence>
<evidence type="ECO:0000313" key="3">
    <source>
        <dbReference type="Proteomes" id="UP001603857"/>
    </source>
</evidence>
<evidence type="ECO:0000256" key="1">
    <source>
        <dbReference type="SAM" id="MobiDB-lite"/>
    </source>
</evidence>
<comment type="caution">
    <text evidence="2">The sequence shown here is derived from an EMBL/GenBank/DDBJ whole genome shotgun (WGS) entry which is preliminary data.</text>
</comment>
<gene>
    <name evidence="2" type="ORF">Fmac_008137</name>
</gene>
<accession>A0ABD1MWJ3</accession>
<dbReference type="AlphaFoldDB" id="A0ABD1MWJ3"/>
<dbReference type="EMBL" id="JBGMDY010000003">
    <property type="protein sequence ID" value="KAL2340197.1"/>
    <property type="molecule type" value="Genomic_DNA"/>
</dbReference>
<keyword evidence="3" id="KW-1185">Reference proteome</keyword>
<organism evidence="2 3">
    <name type="scientific">Flemingia macrophylla</name>
    <dbReference type="NCBI Taxonomy" id="520843"/>
    <lineage>
        <taxon>Eukaryota</taxon>
        <taxon>Viridiplantae</taxon>
        <taxon>Streptophyta</taxon>
        <taxon>Embryophyta</taxon>
        <taxon>Tracheophyta</taxon>
        <taxon>Spermatophyta</taxon>
        <taxon>Magnoliopsida</taxon>
        <taxon>eudicotyledons</taxon>
        <taxon>Gunneridae</taxon>
        <taxon>Pentapetalae</taxon>
        <taxon>rosids</taxon>
        <taxon>fabids</taxon>
        <taxon>Fabales</taxon>
        <taxon>Fabaceae</taxon>
        <taxon>Papilionoideae</taxon>
        <taxon>50 kb inversion clade</taxon>
        <taxon>NPAAA clade</taxon>
        <taxon>indigoferoid/millettioid clade</taxon>
        <taxon>Phaseoleae</taxon>
        <taxon>Flemingia</taxon>
    </lineage>
</organism>
<evidence type="ECO:0000313" key="2">
    <source>
        <dbReference type="EMBL" id="KAL2340197.1"/>
    </source>
</evidence>
<feature type="region of interest" description="Disordered" evidence="1">
    <location>
        <begin position="24"/>
        <end position="55"/>
    </location>
</feature>
<reference evidence="2 3" key="1">
    <citation type="submission" date="2024-08" db="EMBL/GenBank/DDBJ databases">
        <title>Insights into the chromosomal genome structure of Flemingia macrophylla.</title>
        <authorList>
            <person name="Ding Y."/>
            <person name="Zhao Y."/>
            <person name="Bi W."/>
            <person name="Wu M."/>
            <person name="Zhao G."/>
            <person name="Gong Y."/>
            <person name="Li W."/>
            <person name="Zhang P."/>
        </authorList>
    </citation>
    <scope>NUCLEOTIDE SEQUENCE [LARGE SCALE GENOMIC DNA]</scope>
    <source>
        <strain evidence="2">DYQJB</strain>
        <tissue evidence="2">Leaf</tissue>
    </source>
</reference>
<dbReference type="Proteomes" id="UP001603857">
    <property type="component" value="Unassembled WGS sequence"/>
</dbReference>
<proteinExistence type="predicted"/>
<name>A0ABD1MWJ3_9FABA</name>
<protein>
    <submittedName>
        <fullName evidence="2">Uncharacterized protein</fullName>
    </submittedName>
</protein>